<accession>A0A1E5KTH3</accession>
<dbReference type="STRING" id="762845.BCR26_04730"/>
<gene>
    <name evidence="1" type="ORF">BCR26_04730</name>
</gene>
<evidence type="ECO:0000313" key="2">
    <source>
        <dbReference type="Proteomes" id="UP000095256"/>
    </source>
</evidence>
<keyword evidence="2" id="KW-1185">Reference proteome</keyword>
<dbReference type="EMBL" id="MIEK01000056">
    <property type="protein sequence ID" value="OEH81156.1"/>
    <property type="molecule type" value="Genomic_DNA"/>
</dbReference>
<name>A0A1E5KTH3_9ENTE</name>
<reference evidence="1 2" key="1">
    <citation type="submission" date="2016-09" db="EMBL/GenBank/DDBJ databases">
        <authorList>
            <person name="Capua I."/>
            <person name="De Benedictis P."/>
            <person name="Joannis T."/>
            <person name="Lombin L.H."/>
            <person name="Cattoli G."/>
        </authorList>
    </citation>
    <scope>NUCLEOTIDE SEQUENCE [LARGE SCALE GENOMIC DNA]</scope>
    <source>
        <strain evidence="1 2">LMG 25899</strain>
    </source>
</reference>
<comment type="caution">
    <text evidence="1">The sequence shown here is derived from an EMBL/GenBank/DDBJ whole genome shotgun (WGS) entry which is preliminary data.</text>
</comment>
<sequence length="119" mass="13973">MKNIQSIALEKYSSKKLYEEVENGIYKDLKNKRYVTTLRFELEENENFQYPLEDILDKFYVNCTEHMVEEGNEVEVELEDGNDDNFESLDTIKEIVALVGKRVFNEKQNGVLKLVIADK</sequence>
<dbReference type="AlphaFoldDB" id="A0A1E5KTH3"/>
<proteinExistence type="predicted"/>
<protein>
    <submittedName>
        <fullName evidence="1">Uncharacterized protein</fullName>
    </submittedName>
</protein>
<dbReference type="Proteomes" id="UP000095256">
    <property type="component" value="Unassembled WGS sequence"/>
</dbReference>
<dbReference type="OrthoDB" id="5192882at2"/>
<dbReference type="RefSeq" id="WP_069699744.1">
    <property type="nucleotide sequence ID" value="NZ_JAGGMA010000004.1"/>
</dbReference>
<organism evidence="1 2">
    <name type="scientific">Enterococcus rivorum</name>
    <dbReference type="NCBI Taxonomy" id="762845"/>
    <lineage>
        <taxon>Bacteria</taxon>
        <taxon>Bacillati</taxon>
        <taxon>Bacillota</taxon>
        <taxon>Bacilli</taxon>
        <taxon>Lactobacillales</taxon>
        <taxon>Enterococcaceae</taxon>
        <taxon>Enterococcus</taxon>
    </lineage>
</organism>
<evidence type="ECO:0000313" key="1">
    <source>
        <dbReference type="EMBL" id="OEH81156.1"/>
    </source>
</evidence>